<dbReference type="PANTHER" id="PTHR16502:SF0">
    <property type="entry name" value="KERATINOCYTE-ASSOCIATED TRANSMEMBRANE PROTEIN 2"/>
    <property type="match status" value="1"/>
</dbReference>
<name>A0AAV2B5N2_9ARAC</name>
<keyword evidence="2" id="KW-0812">Transmembrane</keyword>
<evidence type="ECO:0000313" key="4">
    <source>
        <dbReference type="Proteomes" id="UP001497382"/>
    </source>
</evidence>
<feature type="compositionally biased region" description="Polar residues" evidence="1">
    <location>
        <begin position="404"/>
        <end position="416"/>
    </location>
</feature>
<evidence type="ECO:0000256" key="1">
    <source>
        <dbReference type="SAM" id="MobiDB-lite"/>
    </source>
</evidence>
<feature type="compositionally biased region" description="Basic and acidic residues" evidence="1">
    <location>
        <begin position="447"/>
        <end position="469"/>
    </location>
</feature>
<feature type="compositionally biased region" description="Basic and acidic residues" evidence="1">
    <location>
        <begin position="520"/>
        <end position="533"/>
    </location>
</feature>
<dbReference type="Proteomes" id="UP001497382">
    <property type="component" value="Unassembled WGS sequence"/>
</dbReference>
<organism evidence="3 4">
    <name type="scientific">Larinioides sclopetarius</name>
    <dbReference type="NCBI Taxonomy" id="280406"/>
    <lineage>
        <taxon>Eukaryota</taxon>
        <taxon>Metazoa</taxon>
        <taxon>Ecdysozoa</taxon>
        <taxon>Arthropoda</taxon>
        <taxon>Chelicerata</taxon>
        <taxon>Arachnida</taxon>
        <taxon>Araneae</taxon>
        <taxon>Araneomorphae</taxon>
        <taxon>Entelegynae</taxon>
        <taxon>Araneoidea</taxon>
        <taxon>Araneidae</taxon>
        <taxon>Larinioides</taxon>
    </lineage>
</organism>
<feature type="compositionally biased region" description="Basic and acidic residues" evidence="1">
    <location>
        <begin position="565"/>
        <end position="586"/>
    </location>
</feature>
<feature type="region of interest" description="Disordered" evidence="1">
    <location>
        <begin position="401"/>
        <end position="606"/>
    </location>
</feature>
<comment type="caution">
    <text evidence="3">The sequence shown here is derived from an EMBL/GenBank/DDBJ whole genome shotgun (WGS) entry which is preliminary data.</text>
</comment>
<feature type="compositionally biased region" description="Basic and acidic residues" evidence="1">
    <location>
        <begin position="543"/>
        <end position="554"/>
    </location>
</feature>
<accession>A0AAV2B5N2</accession>
<dbReference type="PANTHER" id="PTHR16502">
    <property type="entry name" value="KERATINOCYTE-ASSOCIATED TRANSMEMBRANE PROTEIN 2"/>
    <property type="match status" value="1"/>
</dbReference>
<evidence type="ECO:0000256" key="2">
    <source>
        <dbReference type="SAM" id="Phobius"/>
    </source>
</evidence>
<sequence>MSKTGYTKCSNFFVIAFLIKFIHFCVSAPVTIPENAYTQFLSELNRNKCSVPSQVHLPFNTTTKLNNFEYLSSSLEICQKTESAKRTKEAVVLCKEIFDNIRNISCPAKTALPDISVSLSMNVCQDIGALKDSVPENDKSLLKRLTDGFLCDIMCDSEFEKACQVLLWSFEVQKQIASVTNAQELKQPNVLGDGEDINVDSNKQSDTIDENGLAGNSVDPENEKMNSEEVKDVNEVVGHAGIPEVPERSKLEDIHEKKVDTVTNDKISVLENLAVSSSKNQDLTGTSQFASSVKTLSSVTQQMSSAQVTNLDAELKPLEESTKDESNYQNMNKLQSDVPNKEEGNAEGDLLLHVSNTNVNPNEQTQDVTIDTLADRTAHDIKNTLADRIVQDKKDTDILANGHAQDNSSIPATQNVPVDEENNPGNEIPDETPEKGEISKFPISNDLPHEPANEKSTTDAAADLHHDEQNPSNLVNTIDQSKLQSTASNDDNLAKKMNSSTINSQAIKDTAIQQIVPEVTEDKTSITRDETKADQPQTNSILKKVEETQDHTKADAMTNDLITDDGAKNPSTDEKKPKVAQQKEESSNTIPDTTGTPIIIDEKLPEKSQKLKPTVVNPNGKSVIPSSLTETSTKTAVALEKMEGGSDLRQPPYEETDHYGDLENTEGDEYPGVDYGNGGFGEVPKSKASDLDVPSPITAAKEIIASHNEKPMDFPSRNAFGQDVNDIQMISSFPEQEDSHFFFYFLSIVLIMMAGYLIFHNKQKIIALIVEGRHERNRRSHRIGYKKLETK</sequence>
<proteinExistence type="predicted"/>
<feature type="compositionally biased region" description="Low complexity" evidence="1">
    <location>
        <begin position="589"/>
        <end position="599"/>
    </location>
</feature>
<evidence type="ECO:0000313" key="3">
    <source>
        <dbReference type="EMBL" id="CAL1290523.1"/>
    </source>
</evidence>
<feature type="region of interest" description="Disordered" evidence="1">
    <location>
        <begin position="201"/>
        <end position="222"/>
    </location>
</feature>
<reference evidence="3 4" key="1">
    <citation type="submission" date="2024-04" db="EMBL/GenBank/DDBJ databases">
        <authorList>
            <person name="Rising A."/>
            <person name="Reimegard J."/>
            <person name="Sonavane S."/>
            <person name="Akerstrom W."/>
            <person name="Nylinder S."/>
            <person name="Hedman E."/>
            <person name="Kallberg Y."/>
        </authorList>
    </citation>
    <scope>NUCLEOTIDE SEQUENCE [LARGE SCALE GENOMIC DNA]</scope>
</reference>
<dbReference type="EMBL" id="CAXIEN010000265">
    <property type="protein sequence ID" value="CAL1290523.1"/>
    <property type="molecule type" value="Genomic_DNA"/>
</dbReference>
<keyword evidence="2" id="KW-1133">Transmembrane helix</keyword>
<feature type="transmembrane region" description="Helical" evidence="2">
    <location>
        <begin position="12"/>
        <end position="32"/>
    </location>
</feature>
<keyword evidence="2" id="KW-0472">Membrane</keyword>
<keyword evidence="4" id="KW-1185">Reference proteome</keyword>
<dbReference type="InterPro" id="IPR037645">
    <property type="entry name" value="KCT2"/>
</dbReference>
<dbReference type="AlphaFoldDB" id="A0AAV2B5N2"/>
<feature type="transmembrane region" description="Helical" evidence="2">
    <location>
        <begin position="741"/>
        <end position="759"/>
    </location>
</feature>
<gene>
    <name evidence="3" type="ORF">LARSCL_LOCUS16540</name>
</gene>
<protein>
    <submittedName>
        <fullName evidence="3">Uncharacterized protein</fullName>
    </submittedName>
</protein>
<dbReference type="Pfam" id="PF17818">
    <property type="entry name" value="KCT2"/>
    <property type="match status" value="1"/>
</dbReference>
<feature type="compositionally biased region" description="Polar residues" evidence="1">
    <location>
        <begin position="470"/>
        <end position="513"/>
    </location>
</feature>